<protein>
    <submittedName>
        <fullName evidence="2">Uncharacterized protein</fullName>
    </submittedName>
</protein>
<dbReference type="VEuPathDB" id="PlasmoDB:PKA1H_130013700"/>
<gene>
    <name evidence="2" type="ORF">PKNOH_S08480500</name>
</gene>
<dbReference type="OrthoDB" id="9977870at2759"/>
<feature type="compositionally biased region" description="Low complexity" evidence="1">
    <location>
        <begin position="399"/>
        <end position="421"/>
    </location>
</feature>
<evidence type="ECO:0000313" key="2">
    <source>
        <dbReference type="EMBL" id="OTN66628.1"/>
    </source>
</evidence>
<evidence type="ECO:0000313" key="3">
    <source>
        <dbReference type="Proteomes" id="UP000195012"/>
    </source>
</evidence>
<feature type="region of interest" description="Disordered" evidence="1">
    <location>
        <begin position="297"/>
        <end position="336"/>
    </location>
</feature>
<name>A0A1Y3DU27_PLAKN</name>
<comment type="caution">
    <text evidence="2">The sequence shown here is derived from an EMBL/GenBank/DDBJ whole genome shotgun (WGS) entry which is preliminary data.</text>
</comment>
<accession>A0A1Y3DU27</accession>
<dbReference type="VEuPathDB" id="PlasmoDB:PKNH_1309000"/>
<dbReference type="EMBL" id="NETL01000022">
    <property type="protein sequence ID" value="OTN66628.1"/>
    <property type="molecule type" value="Genomic_DNA"/>
</dbReference>
<feature type="region of interest" description="Disordered" evidence="1">
    <location>
        <begin position="510"/>
        <end position="553"/>
    </location>
</feature>
<reference evidence="2 3" key="1">
    <citation type="submission" date="2017-05" db="EMBL/GenBank/DDBJ databases">
        <title>PacBio assembly of a Plasmodium knowlesi genome sequence with Hi-C correction and manual annotation of the SICAvar gene family.</title>
        <authorList>
            <person name="Lapp S.A."/>
            <person name="Geraldo J.A."/>
            <person name="Chien J.-T."/>
            <person name="Ay F."/>
            <person name="Pakala S.B."/>
            <person name="Batugedara G."/>
            <person name="Humphrey J.C."/>
            <person name="Debarry J.D."/>
            <person name="Le Roch K.G."/>
            <person name="Galinski M.R."/>
            <person name="Kissinger J.C."/>
        </authorList>
    </citation>
    <scope>NUCLEOTIDE SEQUENCE [LARGE SCALE GENOMIC DNA]</scope>
    <source>
        <strain evidence="3">Malayan Strain Pk1 (A+)</strain>
    </source>
</reference>
<feature type="region of interest" description="Disordered" evidence="1">
    <location>
        <begin position="165"/>
        <end position="207"/>
    </location>
</feature>
<dbReference type="VEuPathDB" id="PlasmoDB:PKNOH_S08480500"/>
<proteinExistence type="predicted"/>
<dbReference type="OMA" id="THRIYYC"/>
<organism evidence="2 3">
    <name type="scientific">Plasmodium knowlesi</name>
    <dbReference type="NCBI Taxonomy" id="5850"/>
    <lineage>
        <taxon>Eukaryota</taxon>
        <taxon>Sar</taxon>
        <taxon>Alveolata</taxon>
        <taxon>Apicomplexa</taxon>
        <taxon>Aconoidasida</taxon>
        <taxon>Haemosporida</taxon>
        <taxon>Plasmodiidae</taxon>
        <taxon>Plasmodium</taxon>
        <taxon>Plasmodium (Plasmodium)</taxon>
    </lineage>
</organism>
<dbReference type="Proteomes" id="UP000195012">
    <property type="component" value="Unassembled WGS sequence"/>
</dbReference>
<feature type="compositionally biased region" description="Polar residues" evidence="1">
    <location>
        <begin position="372"/>
        <end position="389"/>
    </location>
</feature>
<feature type="compositionally biased region" description="Polar residues" evidence="1">
    <location>
        <begin position="510"/>
        <end position="532"/>
    </location>
</feature>
<sequence>MTNVVRALPNEEKDAWLNLNDIRQNAKKHNWQESPGKRNHYIFSKDNVKICIIGLKGLVTIDIQLLSGVNYKLCKSNLKKEEIYDLFSTNSFFNYTNDVLQKTVLCNSYDLTVKEKIDLFNKNDKSFLQEVKCKDLFFPNPRESHRLGNEKAKMGTTKVEISAIRSSAAGEQRQGKQNSTDFPEEKKVQMKPIESTQTELQAEEGKQLQKENAHIRSSLYQNAFTVSALSKSVNNSVNKAVSKAVNKAVNKAVLSKEQDKDEKRFLKKFILFNKGFCDKDNENLKGCSMEGGANSPFGEDPPCGNDHSGGHPKVKGQQGGEIFPRGSSNQKGEKNCRNYGVKKGYVEGEQNSPPHIVSNHTSEIEEAEKLNVGNSDVSRQMDTNKYGSNKTKERKPNRNGKNVNGKNVNGKNMNGKNMNGKNMNGNEWQLALSPGRENSMFTAQNDTFGKFNSDEKYSLRYGSTRGNSKECLEWCDTLSTKRECHMLKSFITHSLSEEDINNETLHRMNTSGEGTANSCSGEGNTNEMNNDPPNGPPLHTVKTNETDLAPNSKGRQWCVRELPRSHSDCTSSDNVVDRERHTNGHLLQNVTDEEGSPIDCNQGHQLCNRCIHKTKAVNIYIQNNTVQYFGPKYRHNRKVKARWARGEEGLSHLKDYRRGYKSFSKWGSKWDNKWSNRWINLWDNHHWDKWGNWNYRRDYRWNNWNVKYNHYSEPGKRSLVKGHSLSPRIAPHLALQTRGKENYTDKNNAYYSPSWTKRTRKYYTTDSCKVYNNGRGQRVDLQKEAACIYTGERRKNGISDYPFWNVQKSKDVHQFYGKRGFCITKNRKNYTLRKYNERRANDALQPYEPHKNVKEMEKEIYYKLSYLKHFKHDYTKSIPRYYCNLRHLLAPSRTRKLPLWIQNMISTNKCGYCDEQFSSLRNLENHFLHVKTHRIYYCCGKPFTCLKFLHIHLRRDNHYGYIYYY</sequence>
<feature type="region of interest" description="Disordered" evidence="1">
    <location>
        <begin position="369"/>
        <end position="421"/>
    </location>
</feature>
<dbReference type="AlphaFoldDB" id="A0A1Y3DU27"/>
<dbReference type="eggNOG" id="ENOG502QY4V">
    <property type="taxonomic scope" value="Eukaryota"/>
</dbReference>
<evidence type="ECO:0000256" key="1">
    <source>
        <dbReference type="SAM" id="MobiDB-lite"/>
    </source>
</evidence>